<dbReference type="InterPro" id="IPR013083">
    <property type="entry name" value="Znf_RING/FYVE/PHD"/>
</dbReference>
<dbReference type="InterPro" id="IPR001841">
    <property type="entry name" value="Znf_RING"/>
</dbReference>
<dbReference type="PROSITE" id="PS00518">
    <property type="entry name" value="ZF_RING_1"/>
    <property type="match status" value="1"/>
</dbReference>
<keyword evidence="3" id="KW-0479">Metal-binding</keyword>
<keyword evidence="6" id="KW-0539">Nucleus</keyword>
<dbReference type="PANTHER" id="PTHR12683">
    <property type="entry name" value="CDK-ACTIVATING KINASE ASSEMBLY FACTOR MAT1"/>
    <property type="match status" value="1"/>
</dbReference>
<proteinExistence type="predicted"/>
<comment type="caution">
    <text evidence="12">The sequence shown here is derived from an EMBL/GenBank/DDBJ whole genome shotgun (WGS) entry which is preliminary data.</text>
</comment>
<evidence type="ECO:0000256" key="4">
    <source>
        <dbReference type="ARBA" id="ARBA00022771"/>
    </source>
</evidence>
<feature type="coiled-coil region" evidence="10">
    <location>
        <begin position="138"/>
        <end position="202"/>
    </location>
</feature>
<evidence type="ECO:0000256" key="1">
    <source>
        <dbReference type="ARBA" id="ARBA00004123"/>
    </source>
</evidence>
<dbReference type="SUPFAM" id="SSF57850">
    <property type="entry name" value="RING/U-box"/>
    <property type="match status" value="1"/>
</dbReference>
<dbReference type="PROSITE" id="PS50089">
    <property type="entry name" value="ZF_RING_2"/>
    <property type="match status" value="1"/>
</dbReference>
<dbReference type="GO" id="GO:0061575">
    <property type="term" value="F:cyclin-dependent protein serine/threonine kinase activator activity"/>
    <property type="evidence" value="ECO:0007669"/>
    <property type="project" value="InterPro"/>
</dbReference>
<evidence type="ECO:0000256" key="9">
    <source>
        <dbReference type="PROSITE-ProRule" id="PRU00175"/>
    </source>
</evidence>
<evidence type="ECO:0000256" key="8">
    <source>
        <dbReference type="ARBA" id="ARBA00033277"/>
    </source>
</evidence>
<dbReference type="GO" id="GO:0008270">
    <property type="term" value="F:zinc ion binding"/>
    <property type="evidence" value="ECO:0007669"/>
    <property type="project" value="UniProtKB-KW"/>
</dbReference>
<keyword evidence="5" id="KW-0862">Zinc</keyword>
<accession>A0A9W8M1E3</accession>
<dbReference type="PANTHER" id="PTHR12683:SF13">
    <property type="entry name" value="CDK-ACTIVATING KINASE ASSEMBLY FACTOR MAT1"/>
    <property type="match status" value="1"/>
</dbReference>
<dbReference type="Pfam" id="PF06391">
    <property type="entry name" value="MAT1"/>
    <property type="match status" value="1"/>
</dbReference>
<dbReference type="InterPro" id="IPR017907">
    <property type="entry name" value="Znf_RING_CS"/>
</dbReference>
<organism evidence="12 13">
    <name type="scientific">Coemansia brasiliensis</name>
    <dbReference type="NCBI Taxonomy" id="2650707"/>
    <lineage>
        <taxon>Eukaryota</taxon>
        <taxon>Fungi</taxon>
        <taxon>Fungi incertae sedis</taxon>
        <taxon>Zoopagomycota</taxon>
        <taxon>Kickxellomycotina</taxon>
        <taxon>Kickxellomycetes</taxon>
        <taxon>Kickxellales</taxon>
        <taxon>Kickxellaceae</taxon>
        <taxon>Coemansia</taxon>
    </lineage>
</organism>
<evidence type="ECO:0000256" key="7">
    <source>
        <dbReference type="ARBA" id="ARBA00029873"/>
    </source>
</evidence>
<keyword evidence="13" id="KW-1185">Reference proteome</keyword>
<dbReference type="SMART" id="SM00184">
    <property type="entry name" value="RING"/>
    <property type="match status" value="1"/>
</dbReference>
<sequence length="327" mass="38119">MEVFAPAYNQNIPVFSSDDDLCPQCRSRRYLNKQMKLLVSPCYHKMCADCVNNRFNTGPAPCPECQRTLRKSDFYQPVFEDLTVENEVRIRQQMSQIFNKREEDFKTSKDYNAYLEMVEDLILKRLDGVESEEIDSQIERYARENQKSINRNKKKSQQEEKLQQILSNQEQIKRKKQLEEYEKELEEERRSKEEARNSLINELASSDKDVQEIVKKNMIQLKKSSLRSRGTARKMEVDVEALLGTIDEEFGDDMEEEHMDTGPFDPSESPYAPLEVELRERYEDPNPAFRQGTLAAAGVTREMHQRYLLEGAISGLFALPPESTSTD</sequence>
<keyword evidence="4 9" id="KW-0863">Zinc-finger</keyword>
<dbReference type="Proteomes" id="UP001139887">
    <property type="component" value="Unassembled WGS sequence"/>
</dbReference>
<comment type="subcellular location">
    <subcellularLocation>
        <location evidence="1">Nucleus</location>
    </subcellularLocation>
</comment>
<dbReference type="GO" id="GO:0006357">
    <property type="term" value="P:regulation of transcription by RNA polymerase II"/>
    <property type="evidence" value="ECO:0007669"/>
    <property type="project" value="TreeGrafter"/>
</dbReference>
<evidence type="ECO:0000256" key="10">
    <source>
        <dbReference type="SAM" id="Coils"/>
    </source>
</evidence>
<evidence type="ECO:0000256" key="6">
    <source>
        <dbReference type="ARBA" id="ARBA00023242"/>
    </source>
</evidence>
<dbReference type="InterPro" id="IPR004575">
    <property type="entry name" value="MAT1/Tfb3"/>
</dbReference>
<evidence type="ECO:0000256" key="2">
    <source>
        <dbReference type="ARBA" id="ARBA00022257"/>
    </source>
</evidence>
<dbReference type="GO" id="GO:0005675">
    <property type="term" value="C:transcription factor TFIIH holo complex"/>
    <property type="evidence" value="ECO:0007669"/>
    <property type="project" value="InterPro"/>
</dbReference>
<dbReference type="EMBL" id="JANBUW010000009">
    <property type="protein sequence ID" value="KAJ2851766.1"/>
    <property type="molecule type" value="Genomic_DNA"/>
</dbReference>
<evidence type="ECO:0000256" key="5">
    <source>
        <dbReference type="ARBA" id="ARBA00022833"/>
    </source>
</evidence>
<evidence type="ECO:0000259" key="11">
    <source>
        <dbReference type="PROSITE" id="PS50089"/>
    </source>
</evidence>
<keyword evidence="10" id="KW-0175">Coiled coil</keyword>
<protein>
    <recommendedName>
        <fullName evidence="2">RNA polymerase II transcription factor B subunit 3</fullName>
    </recommendedName>
    <alternativeName>
        <fullName evidence="8">RNA polymerase II transcription factor B 38 kDa subunit</fullName>
    </alternativeName>
    <alternativeName>
        <fullName evidence="7">RNA polymerase II transcription factor B p38 subunit</fullName>
    </alternativeName>
</protein>
<dbReference type="Gene3D" id="3.30.40.10">
    <property type="entry name" value="Zinc/RING finger domain, C3HC4 (zinc finger)"/>
    <property type="match status" value="1"/>
</dbReference>
<evidence type="ECO:0000313" key="13">
    <source>
        <dbReference type="Proteomes" id="UP001139887"/>
    </source>
</evidence>
<name>A0A9W8M1E3_9FUNG</name>
<evidence type="ECO:0000256" key="3">
    <source>
        <dbReference type="ARBA" id="ARBA00022723"/>
    </source>
</evidence>
<evidence type="ECO:0000313" key="12">
    <source>
        <dbReference type="EMBL" id="KAJ2851766.1"/>
    </source>
</evidence>
<dbReference type="OrthoDB" id="5963at2759"/>
<dbReference type="InterPro" id="IPR015877">
    <property type="entry name" value="MAT1_centre"/>
</dbReference>
<dbReference type="NCBIfam" id="TIGR00570">
    <property type="entry name" value="cdk7"/>
    <property type="match status" value="1"/>
</dbReference>
<reference evidence="12" key="1">
    <citation type="submission" date="2022-07" db="EMBL/GenBank/DDBJ databases">
        <title>Phylogenomic reconstructions and comparative analyses of Kickxellomycotina fungi.</title>
        <authorList>
            <person name="Reynolds N.K."/>
            <person name="Stajich J.E."/>
            <person name="Barry K."/>
            <person name="Grigoriev I.V."/>
            <person name="Crous P."/>
            <person name="Smith M.E."/>
        </authorList>
    </citation>
    <scope>NUCLEOTIDE SEQUENCE</scope>
    <source>
        <strain evidence="12">NRRL 1566</strain>
    </source>
</reference>
<gene>
    <name evidence="12" type="primary">TFB3</name>
    <name evidence="12" type="ORF">IWW36_000911</name>
</gene>
<feature type="domain" description="RING-type" evidence="11">
    <location>
        <begin position="22"/>
        <end position="66"/>
    </location>
</feature>
<dbReference type="AlphaFoldDB" id="A0A9W8M1E3"/>
<dbReference type="GO" id="GO:0006289">
    <property type="term" value="P:nucleotide-excision repair"/>
    <property type="evidence" value="ECO:0007669"/>
    <property type="project" value="InterPro"/>
</dbReference>
<dbReference type="Pfam" id="PF17121">
    <property type="entry name" value="zf-C3HC4_5"/>
    <property type="match status" value="1"/>
</dbReference>